<keyword evidence="3" id="KW-0238">DNA-binding</keyword>
<evidence type="ECO:0000313" key="7">
    <source>
        <dbReference type="Proteomes" id="UP000482295"/>
    </source>
</evidence>
<organism evidence="6 7">
    <name type="scientific">Prevotella vespertina</name>
    <dbReference type="NCBI Taxonomy" id="2608404"/>
    <lineage>
        <taxon>Bacteria</taxon>
        <taxon>Pseudomonadati</taxon>
        <taxon>Bacteroidota</taxon>
        <taxon>Bacteroidia</taxon>
        <taxon>Bacteroidales</taxon>
        <taxon>Prevotellaceae</taxon>
        <taxon>Prevotella</taxon>
    </lineage>
</organism>
<feature type="domain" description="Type I restriction modification DNA specificity" evidence="5">
    <location>
        <begin position="261"/>
        <end position="425"/>
    </location>
</feature>
<dbReference type="InterPro" id="IPR052021">
    <property type="entry name" value="Type-I_RS_S_subunit"/>
</dbReference>
<accession>A0A7C9LT83</accession>
<dbReference type="EMBL" id="VVIQ01000004">
    <property type="protein sequence ID" value="MUL27759.1"/>
    <property type="molecule type" value="Genomic_DNA"/>
</dbReference>
<comment type="similarity">
    <text evidence="1">Belongs to the type-I restriction system S methylase family.</text>
</comment>
<dbReference type="Gene3D" id="3.90.220.20">
    <property type="entry name" value="DNA methylase specificity domains"/>
    <property type="match status" value="2"/>
</dbReference>
<dbReference type="InterPro" id="IPR000055">
    <property type="entry name" value="Restrct_endonuc_typeI_TRD"/>
</dbReference>
<protein>
    <recommendedName>
        <fullName evidence="5">Type I restriction modification DNA specificity domain-containing protein</fullName>
    </recommendedName>
</protein>
<evidence type="ECO:0000256" key="2">
    <source>
        <dbReference type="ARBA" id="ARBA00022747"/>
    </source>
</evidence>
<comment type="caution">
    <text evidence="6">The sequence shown here is derived from an EMBL/GenBank/DDBJ whole genome shotgun (WGS) entry which is preliminary data.</text>
</comment>
<sequence>MRVATINNSMISKGQMRMEGKFFLNETSLLCMPLERNADKCVTLETVADVMNPPVFKRQFCSPTERAVQYFQSSDVNIASESSSVFVYKPQAERIKAIVHKGDILVTGFGTIGNARLISRHQDGVCYANNVARIRTKGEVLNGYIYAFMASKYGSAQLNKNASGSVVRYIEAPGIKKVLIPNTRVSFQQEVDDLIQKSARLREEATDALDKAHTLLHSAFNNKDTNIKSVSIKKIYAAHNQRFEASYYVSNNRNIYDSIVEEVEFMRLKDLCTKIFRPGIFKRQYVTEGGITFLGGADILNAIPSSYKQLSKPQVKRMPELMPKQGTILVTCGGTIGNTVYVDNQLATCAVSQHVMRLVPNGEVHNGYLYAFLSSEIGKKLINLFAFGSVIPQIEAHHLELIPVPILDDETMNSIDALCMQYVSYNEIAKEKERKAISMVEAEIESWTTSKKN</sequence>
<keyword evidence="7" id="KW-1185">Reference proteome</keyword>
<evidence type="ECO:0000256" key="1">
    <source>
        <dbReference type="ARBA" id="ARBA00010923"/>
    </source>
</evidence>
<dbReference type="InterPro" id="IPR044946">
    <property type="entry name" value="Restrct_endonuc_typeI_TRD_sf"/>
</dbReference>
<keyword evidence="4" id="KW-0175">Coiled coil</keyword>
<dbReference type="PANTHER" id="PTHR30408">
    <property type="entry name" value="TYPE-1 RESTRICTION ENZYME ECOKI SPECIFICITY PROTEIN"/>
    <property type="match status" value="1"/>
</dbReference>
<evidence type="ECO:0000313" key="6">
    <source>
        <dbReference type="EMBL" id="MUL27759.1"/>
    </source>
</evidence>
<name>A0A7C9LT83_9BACT</name>
<dbReference type="PANTHER" id="PTHR30408:SF12">
    <property type="entry name" value="TYPE I RESTRICTION ENZYME MJAVIII SPECIFICITY SUBUNIT"/>
    <property type="match status" value="1"/>
</dbReference>
<dbReference type="Proteomes" id="UP000482295">
    <property type="component" value="Unassembled WGS sequence"/>
</dbReference>
<keyword evidence="2" id="KW-0680">Restriction system</keyword>
<evidence type="ECO:0000256" key="3">
    <source>
        <dbReference type="ARBA" id="ARBA00023125"/>
    </source>
</evidence>
<dbReference type="GO" id="GO:0003677">
    <property type="term" value="F:DNA binding"/>
    <property type="evidence" value="ECO:0007669"/>
    <property type="project" value="UniProtKB-KW"/>
</dbReference>
<proteinExistence type="inferred from homology"/>
<dbReference type="GO" id="GO:0009307">
    <property type="term" value="P:DNA restriction-modification system"/>
    <property type="evidence" value="ECO:0007669"/>
    <property type="project" value="UniProtKB-KW"/>
</dbReference>
<dbReference type="SUPFAM" id="SSF116734">
    <property type="entry name" value="DNA methylase specificity domain"/>
    <property type="match status" value="2"/>
</dbReference>
<feature type="coiled-coil region" evidence="4">
    <location>
        <begin position="184"/>
        <end position="211"/>
    </location>
</feature>
<reference evidence="6 7" key="1">
    <citation type="submission" date="2019-09" db="EMBL/GenBank/DDBJ databases">
        <title>Prevotella A2879 sp. nov., isolated from an abscess of a patient.</title>
        <authorList>
            <person name="Buhl M."/>
            <person name="Oberhettinger P."/>
        </authorList>
    </citation>
    <scope>NUCLEOTIDE SEQUENCE [LARGE SCALE GENOMIC DNA]</scope>
    <source>
        <strain evidence="6 7">A2879</strain>
    </source>
</reference>
<dbReference type="RefSeq" id="WP_155715805.1">
    <property type="nucleotide sequence ID" value="NZ_VVIQ01000004.1"/>
</dbReference>
<dbReference type="AlphaFoldDB" id="A0A7C9LT83"/>
<dbReference type="Pfam" id="PF01420">
    <property type="entry name" value="Methylase_S"/>
    <property type="match status" value="1"/>
</dbReference>
<dbReference type="NCBIfam" id="NF047740">
    <property type="entry name" value="antiphage_MADS5"/>
    <property type="match status" value="1"/>
</dbReference>
<evidence type="ECO:0000259" key="5">
    <source>
        <dbReference type="Pfam" id="PF01420"/>
    </source>
</evidence>
<evidence type="ECO:0000256" key="4">
    <source>
        <dbReference type="SAM" id="Coils"/>
    </source>
</evidence>
<gene>
    <name evidence="6" type="ORF">F0475_05445</name>
</gene>